<reference evidence="4 7" key="2">
    <citation type="submission" date="2018-05" db="EMBL/GenBank/DDBJ databases">
        <title>Genomic Encyclopedia of Type Strains, Phase IV (KMG-IV): sequencing the most valuable type-strain genomes for metagenomic binning, comparative biology and taxonomic classification.</title>
        <authorList>
            <person name="Goeker M."/>
        </authorList>
    </citation>
    <scope>NUCLEOTIDE SEQUENCE [LARGE SCALE GENOMIC DNA]</scope>
    <source>
        <strain evidence="4 7">DSM 28816</strain>
    </source>
</reference>
<dbReference type="EMBL" id="QICS01000007">
    <property type="protein sequence ID" value="PXV89112.1"/>
    <property type="molecule type" value="Genomic_DNA"/>
</dbReference>
<feature type="transmembrane region" description="Helical" evidence="3">
    <location>
        <begin position="44"/>
        <end position="63"/>
    </location>
</feature>
<feature type="transmembrane region" description="Helical" evidence="3">
    <location>
        <begin position="70"/>
        <end position="87"/>
    </location>
</feature>
<reference evidence="5" key="3">
    <citation type="submission" date="2018-07" db="EMBL/GenBank/DDBJ databases">
        <authorList>
            <person name="Quirk P.G."/>
            <person name="Krulwich T.A."/>
        </authorList>
    </citation>
    <scope>NUCLEOTIDE SEQUENCE</scope>
    <source>
        <strain evidence="5">CCRI-19302</strain>
    </source>
</reference>
<feature type="transmembrane region" description="Helical" evidence="3">
    <location>
        <begin position="20"/>
        <end position="38"/>
    </location>
</feature>
<gene>
    <name evidence="4" type="ORF">C8E03_10789</name>
    <name evidence="5" type="ORF">CG710_014255</name>
</gene>
<organism evidence="4 7">
    <name type="scientific">Lachnotalea glycerini</name>
    <dbReference type="NCBI Taxonomy" id="1763509"/>
    <lineage>
        <taxon>Bacteria</taxon>
        <taxon>Bacillati</taxon>
        <taxon>Bacillota</taxon>
        <taxon>Clostridia</taxon>
        <taxon>Lachnospirales</taxon>
        <taxon>Lachnospiraceae</taxon>
        <taxon>Lachnotalea</taxon>
    </lineage>
</organism>
<feature type="transmembrane region" description="Helical" evidence="3">
    <location>
        <begin position="123"/>
        <end position="147"/>
    </location>
</feature>
<dbReference type="InterPro" id="IPR003784">
    <property type="entry name" value="BioY"/>
</dbReference>
<dbReference type="Proteomes" id="UP000247523">
    <property type="component" value="Unassembled WGS sequence"/>
</dbReference>
<reference evidence="5 6" key="1">
    <citation type="journal article" date="2017" name="Genome Announc.">
        <title>Draft Genome Sequence of a Sporulating and Motile Strain of Lachnotalea glycerini Isolated from Water in Quebec City, Canada.</title>
        <authorList>
            <person name="Maheux A.F."/>
            <person name="Boudreau D.K."/>
            <person name="Berube E."/>
            <person name="Boissinot M."/>
            <person name="Raymond F."/>
            <person name="Brodeur S."/>
            <person name="Corbeil J."/>
            <person name="Isabel S."/>
            <person name="Omar R.F."/>
            <person name="Bergeron M.G."/>
        </authorList>
    </citation>
    <scope>NUCLEOTIDE SEQUENCE [LARGE SCALE GENOMIC DNA]</scope>
    <source>
        <strain evidence="5 6">CCRI-19302</strain>
    </source>
</reference>
<keyword evidence="2" id="KW-0813">Transport</keyword>
<dbReference type="OrthoDB" id="9803495at2"/>
<dbReference type="GO" id="GO:0005886">
    <property type="term" value="C:plasma membrane"/>
    <property type="evidence" value="ECO:0007669"/>
    <property type="project" value="UniProtKB-SubCell"/>
</dbReference>
<comment type="caution">
    <text evidence="4">The sequence shown here is derived from an EMBL/GenBank/DDBJ whole genome shotgun (WGS) entry which is preliminary data.</text>
</comment>
<keyword evidence="6" id="KW-1185">Reference proteome</keyword>
<dbReference type="PIRSF" id="PIRSF016661">
    <property type="entry name" value="BioY"/>
    <property type="match status" value="1"/>
</dbReference>
<dbReference type="PANTHER" id="PTHR34295:SF1">
    <property type="entry name" value="BIOTIN TRANSPORTER BIOY"/>
    <property type="match status" value="1"/>
</dbReference>
<dbReference type="PANTHER" id="PTHR34295">
    <property type="entry name" value="BIOTIN TRANSPORTER BIOY"/>
    <property type="match status" value="1"/>
</dbReference>
<evidence type="ECO:0000313" key="4">
    <source>
        <dbReference type="EMBL" id="PXV89112.1"/>
    </source>
</evidence>
<dbReference type="AlphaFoldDB" id="A0A318EQC0"/>
<feature type="transmembrane region" description="Helical" evidence="3">
    <location>
        <begin position="99"/>
        <end position="116"/>
    </location>
</feature>
<dbReference type="EMBL" id="NOKA02000035">
    <property type="protein sequence ID" value="RDY30497.1"/>
    <property type="molecule type" value="Genomic_DNA"/>
</dbReference>
<evidence type="ECO:0000256" key="1">
    <source>
        <dbReference type="ARBA" id="ARBA00010692"/>
    </source>
</evidence>
<dbReference type="Gene3D" id="1.10.1760.20">
    <property type="match status" value="1"/>
</dbReference>
<evidence type="ECO:0000256" key="3">
    <source>
        <dbReference type="SAM" id="Phobius"/>
    </source>
</evidence>
<dbReference type="Pfam" id="PF02632">
    <property type="entry name" value="BioY"/>
    <property type="match status" value="1"/>
</dbReference>
<dbReference type="GO" id="GO:0015225">
    <property type="term" value="F:biotin transmembrane transporter activity"/>
    <property type="evidence" value="ECO:0007669"/>
    <property type="project" value="UniProtKB-UniRule"/>
</dbReference>
<evidence type="ECO:0000313" key="6">
    <source>
        <dbReference type="Proteomes" id="UP000216411"/>
    </source>
</evidence>
<keyword evidence="3" id="KW-0812">Transmembrane</keyword>
<comment type="subcellular location">
    <subcellularLocation>
        <location evidence="2">Cell membrane</location>
        <topology evidence="2">Multi-pass membrane protein</topology>
    </subcellularLocation>
</comment>
<evidence type="ECO:0000313" key="5">
    <source>
        <dbReference type="EMBL" id="RDY30497.1"/>
    </source>
</evidence>
<feature type="transmembrane region" description="Helical" evidence="3">
    <location>
        <begin position="153"/>
        <end position="178"/>
    </location>
</feature>
<keyword evidence="2 3" id="KW-0472">Membrane</keyword>
<proteinExistence type="inferred from homology"/>
<keyword evidence="2" id="KW-1003">Cell membrane</keyword>
<dbReference type="RefSeq" id="WP_110291283.1">
    <property type="nucleotide sequence ID" value="NZ_NOKA02000035.1"/>
</dbReference>
<evidence type="ECO:0000313" key="7">
    <source>
        <dbReference type="Proteomes" id="UP000247523"/>
    </source>
</evidence>
<keyword evidence="3" id="KW-1133">Transmembrane helix</keyword>
<accession>A0A318EQC0</accession>
<protein>
    <recommendedName>
        <fullName evidence="2">Biotin transporter</fullName>
    </recommendedName>
</protein>
<comment type="similarity">
    <text evidence="1 2">Belongs to the BioY family.</text>
</comment>
<evidence type="ECO:0000256" key="2">
    <source>
        <dbReference type="PIRNR" id="PIRNR016661"/>
    </source>
</evidence>
<name>A0A318EQC0_9FIRM</name>
<dbReference type="Proteomes" id="UP000216411">
    <property type="component" value="Unassembled WGS sequence"/>
</dbReference>
<sequence length="192" mass="20618">MKTNTDFTSKEITKSSAYQIALIGIMAAITCILGPLSIPIPFSPVPISFTNLAIYLTAFILGWKRGTISYFIYLLIGLVGLPVFSGFSGGPGKLFGPTGGYLIGFIFMALISGYFIEKFNGKLFMSILGLILATFAAYLLGTGWLAYQANLTFWQALMAGVIPYLIGDGIKIALAAIVGPILKSRLLRANLI</sequence>